<dbReference type="Ensembl" id="ENSHHUT00000066966.1">
    <property type="protein sequence ID" value="ENSHHUP00000064765.1"/>
    <property type="gene ID" value="ENSHHUG00000038265.1"/>
</dbReference>
<dbReference type="InterPro" id="IPR030394">
    <property type="entry name" value="G_HFLX_dom"/>
</dbReference>
<dbReference type="GeneTree" id="ENSGT00390000001397"/>
<dbReference type="GO" id="GO:0005737">
    <property type="term" value="C:cytoplasm"/>
    <property type="evidence" value="ECO:0007669"/>
    <property type="project" value="TreeGrafter"/>
</dbReference>
<name>A0A4W5PSZ7_9TELE</name>
<dbReference type="InterPro" id="IPR027417">
    <property type="entry name" value="P-loop_NTPase"/>
</dbReference>
<dbReference type="PANTHER" id="PTHR10229:SF0">
    <property type="entry name" value="GTP-BINDING PROTEIN 6-RELATED"/>
    <property type="match status" value="1"/>
</dbReference>
<dbReference type="HAMAP" id="MF_00900">
    <property type="entry name" value="GTPase_HflX"/>
    <property type="match status" value="1"/>
</dbReference>
<evidence type="ECO:0000259" key="1">
    <source>
        <dbReference type="PROSITE" id="PS51705"/>
    </source>
</evidence>
<dbReference type="InterPro" id="IPR006073">
    <property type="entry name" value="GTP-bd"/>
</dbReference>
<dbReference type="SUPFAM" id="SSF52540">
    <property type="entry name" value="P-loop containing nucleoside triphosphate hydrolases"/>
    <property type="match status" value="1"/>
</dbReference>
<dbReference type="STRING" id="62062.ENSHHUP00000064765"/>
<accession>A0A4W5PSZ7</accession>
<reference evidence="3" key="1">
    <citation type="submission" date="2018-06" db="EMBL/GenBank/DDBJ databases">
        <title>Genome assembly of Danube salmon.</title>
        <authorList>
            <person name="Macqueen D.J."/>
            <person name="Gundappa M.K."/>
        </authorList>
    </citation>
    <scope>NUCLEOTIDE SEQUENCE [LARGE SCALE GENOMIC DNA]</scope>
</reference>
<dbReference type="InterPro" id="IPR016496">
    <property type="entry name" value="GTPase_HflX"/>
</dbReference>
<dbReference type="Pfam" id="PF13751">
    <property type="entry name" value="DDE_Tnp_1_6"/>
    <property type="match status" value="1"/>
</dbReference>
<feature type="domain" description="Hflx-type G" evidence="1">
    <location>
        <begin position="289"/>
        <end position="475"/>
    </location>
</feature>
<dbReference type="Pfam" id="PF01926">
    <property type="entry name" value="MMR_HSR1"/>
    <property type="match status" value="1"/>
</dbReference>
<dbReference type="Gene3D" id="3.40.50.300">
    <property type="entry name" value="P-loop containing nucleotide triphosphate hydrolases"/>
    <property type="match status" value="1"/>
</dbReference>
<dbReference type="PANTHER" id="PTHR10229">
    <property type="entry name" value="GTP-BINDING PROTEIN HFLX"/>
    <property type="match status" value="1"/>
</dbReference>
<dbReference type="GO" id="GO:0005525">
    <property type="term" value="F:GTP binding"/>
    <property type="evidence" value="ECO:0007669"/>
    <property type="project" value="InterPro"/>
</dbReference>
<protein>
    <recommendedName>
        <fullName evidence="1">Hflx-type G domain-containing protein</fullName>
    </recommendedName>
</protein>
<reference evidence="2" key="3">
    <citation type="submission" date="2025-09" db="UniProtKB">
        <authorList>
            <consortium name="Ensembl"/>
        </authorList>
    </citation>
    <scope>IDENTIFICATION</scope>
</reference>
<proteinExistence type="inferred from homology"/>
<dbReference type="CDD" id="cd01878">
    <property type="entry name" value="HflX"/>
    <property type="match status" value="1"/>
</dbReference>
<dbReference type="InterPro" id="IPR032305">
    <property type="entry name" value="GTP-bd_M"/>
</dbReference>
<dbReference type="Gene3D" id="6.10.250.2860">
    <property type="match status" value="1"/>
</dbReference>
<reference evidence="2" key="2">
    <citation type="submission" date="2025-08" db="UniProtKB">
        <authorList>
            <consortium name="Ensembl"/>
        </authorList>
    </citation>
    <scope>IDENTIFICATION</scope>
</reference>
<dbReference type="GO" id="GO:0043022">
    <property type="term" value="F:ribosome binding"/>
    <property type="evidence" value="ECO:0007669"/>
    <property type="project" value="TreeGrafter"/>
</dbReference>
<keyword evidence="3" id="KW-1185">Reference proteome</keyword>
<dbReference type="Proteomes" id="UP000314982">
    <property type="component" value="Unassembled WGS sequence"/>
</dbReference>
<evidence type="ECO:0000313" key="2">
    <source>
        <dbReference type="Ensembl" id="ENSHHUP00000064765.1"/>
    </source>
</evidence>
<evidence type="ECO:0000313" key="3">
    <source>
        <dbReference type="Proteomes" id="UP000314982"/>
    </source>
</evidence>
<dbReference type="NCBIfam" id="TIGR03156">
    <property type="entry name" value="GTP_HflX"/>
    <property type="match status" value="1"/>
</dbReference>
<dbReference type="Pfam" id="PF16360">
    <property type="entry name" value="GTP-bdg_M"/>
    <property type="match status" value="1"/>
</dbReference>
<dbReference type="PRINTS" id="PR00326">
    <property type="entry name" value="GTP1OBG"/>
</dbReference>
<sequence length="502" mass="57678">MTEERIITAAVVTSGEKGDGPELPKLLEISQENGIDVETIIGDGAYSGKENLKITSEQNIKVVARLNPSITQGFRKDEDKFDYNKDADRFVCPAGHLAIRKARQGAKDVGANQVDTYYFDVEKCKSCPLKEGCYKEGSKTKTYSVSIKSELHQDQMAFQETEYYKEKAKHRYKIEAKNSELKNNISKIIDCKILDRTHLILDIFAQRAETSYARTQVELAQCQYLLPRLSGMWTHLERQKGGIGMRGPGETEIETDRRIVRDRIALLKEKIKTIDKQMGVQRSNRGAMVRVALVGYTNVGKSTLMNAVGKSDVFVENKLFATLDTTVRKVVIKNLPFLLSDTVGFIRKLPTQLVDSFKSTLDEVREADLLLHVVDISHPEFEDHIESVNQTLLDIKANDKPVIMVFNKIDAYKHLTIDEDDLMTEKTPKHFTLEEWKQTWMHRLGEQNALFISATQKENFEDFRERVYESVRQIHITRFPYNKFLYPDYKDAVEKEEKEENE</sequence>
<dbReference type="InterPro" id="IPR025668">
    <property type="entry name" value="Tnp_DDE_dom"/>
</dbReference>
<dbReference type="PROSITE" id="PS51705">
    <property type="entry name" value="G_HFLX"/>
    <property type="match status" value="1"/>
</dbReference>
<organism evidence="2 3">
    <name type="scientific">Hucho hucho</name>
    <name type="common">huchen</name>
    <dbReference type="NCBI Taxonomy" id="62062"/>
    <lineage>
        <taxon>Eukaryota</taxon>
        <taxon>Metazoa</taxon>
        <taxon>Chordata</taxon>
        <taxon>Craniata</taxon>
        <taxon>Vertebrata</taxon>
        <taxon>Euteleostomi</taxon>
        <taxon>Actinopterygii</taxon>
        <taxon>Neopterygii</taxon>
        <taxon>Teleostei</taxon>
        <taxon>Protacanthopterygii</taxon>
        <taxon>Salmoniformes</taxon>
        <taxon>Salmonidae</taxon>
        <taxon>Salmoninae</taxon>
        <taxon>Hucho</taxon>
    </lineage>
</organism>
<dbReference type="FunFam" id="3.40.50.300:FF:000955">
    <property type="entry name" value="GTPase HflX"/>
    <property type="match status" value="1"/>
</dbReference>
<dbReference type="AlphaFoldDB" id="A0A4W5PSZ7"/>